<dbReference type="PROSITE" id="PS00455">
    <property type="entry name" value="AMP_BINDING"/>
    <property type="match status" value="1"/>
</dbReference>
<dbReference type="EMBL" id="BAABGJ010000005">
    <property type="protein sequence ID" value="GAA4332211.1"/>
    <property type="molecule type" value="Genomic_DNA"/>
</dbReference>
<dbReference type="InterPro" id="IPR045851">
    <property type="entry name" value="AMP-bd_C_sf"/>
</dbReference>
<dbReference type="Pfam" id="PF23562">
    <property type="entry name" value="AMP-binding_C_3"/>
    <property type="match status" value="1"/>
</dbReference>
<accession>A0ABP8GZN0</accession>
<dbReference type="SUPFAM" id="SSF56801">
    <property type="entry name" value="Acetyl-CoA synthetase-like"/>
    <property type="match status" value="1"/>
</dbReference>
<name>A0ABP8GZN0_9BURK</name>
<comment type="caution">
    <text evidence="3">The sequence shown here is derived from an EMBL/GenBank/DDBJ whole genome shotgun (WGS) entry which is preliminary data.</text>
</comment>
<sequence>MTAAAAALDDGRRSWSAAELGHEVDALAERLVSQRTQVLATLMDNSPAWVAADLAAARLGVVHVPLPLFFSPEQIAHVLRAAGVDTVLTLPALAARWPQAPSTPCEVAGTMLACVRLPAEPVPMPAGTTKITFTSGTTGTPKGVCLSADAMRSVADGLVQAMEPLDIRRHLCALPFAVLLENIAGLMAPLARGATCIVLPLQSLGLTGSSRFDPAAFQAAVALHQPHSMILLPQMLRAWAAHLAASGQRAPASLRLVAVGGAAVGARLLQGARALGIPAYEGYGLSEGASVQTLNLPGADRAGSAGRALPHARLRIAADGEIEIAGSLLAGYLGSTEVPPPWWPTGDLGTIDEDGFVHVQGRKKLVLITAFGRNVSPEWVETALRDQDAIGQAVVFGEGQAALAAVLWPVQADAPDAALQAAVEAANAGLPDYARVQHWTRARAAFNAECGMATPNGRPQRAAILRAHADALGIASI</sequence>
<reference evidence="4" key="1">
    <citation type="journal article" date="2019" name="Int. J. Syst. Evol. Microbiol.">
        <title>The Global Catalogue of Microorganisms (GCM) 10K type strain sequencing project: providing services to taxonomists for standard genome sequencing and annotation.</title>
        <authorList>
            <consortium name="The Broad Institute Genomics Platform"/>
            <consortium name="The Broad Institute Genome Sequencing Center for Infectious Disease"/>
            <person name="Wu L."/>
            <person name="Ma J."/>
        </authorList>
    </citation>
    <scope>NUCLEOTIDE SEQUENCE [LARGE SCALE GENOMIC DNA]</scope>
    <source>
        <strain evidence="4">JCM 17804</strain>
    </source>
</reference>
<dbReference type="Gene3D" id="3.40.50.12780">
    <property type="entry name" value="N-terminal domain of ligase-like"/>
    <property type="match status" value="1"/>
</dbReference>
<protein>
    <submittedName>
        <fullName evidence="3">AMP-dependent synthetase/ligase</fullName>
    </submittedName>
</protein>
<dbReference type="InterPro" id="IPR020845">
    <property type="entry name" value="AMP-binding_CS"/>
</dbReference>
<dbReference type="InterPro" id="IPR000873">
    <property type="entry name" value="AMP-dep_synth/lig_dom"/>
</dbReference>
<dbReference type="PANTHER" id="PTHR43767:SF8">
    <property type="entry name" value="LONG-CHAIN-FATTY-ACID--COA LIGASE"/>
    <property type="match status" value="1"/>
</dbReference>
<keyword evidence="1" id="KW-0436">Ligase</keyword>
<dbReference type="Gene3D" id="3.30.300.30">
    <property type="match status" value="1"/>
</dbReference>
<evidence type="ECO:0000259" key="2">
    <source>
        <dbReference type="Pfam" id="PF00501"/>
    </source>
</evidence>
<dbReference type="InterPro" id="IPR042099">
    <property type="entry name" value="ANL_N_sf"/>
</dbReference>
<dbReference type="PANTHER" id="PTHR43767">
    <property type="entry name" value="LONG-CHAIN-FATTY-ACID--COA LIGASE"/>
    <property type="match status" value="1"/>
</dbReference>
<gene>
    <name evidence="3" type="ORF">GCM10023165_06790</name>
</gene>
<dbReference type="InterPro" id="IPR050237">
    <property type="entry name" value="ATP-dep_AMP-bd_enzyme"/>
</dbReference>
<evidence type="ECO:0000313" key="4">
    <source>
        <dbReference type="Proteomes" id="UP001500975"/>
    </source>
</evidence>
<evidence type="ECO:0000313" key="3">
    <source>
        <dbReference type="EMBL" id="GAA4332211.1"/>
    </source>
</evidence>
<feature type="domain" description="AMP-dependent synthetase/ligase" evidence="2">
    <location>
        <begin position="5"/>
        <end position="320"/>
    </location>
</feature>
<keyword evidence="4" id="KW-1185">Reference proteome</keyword>
<dbReference type="Pfam" id="PF00501">
    <property type="entry name" value="AMP-binding"/>
    <property type="match status" value="1"/>
</dbReference>
<proteinExistence type="predicted"/>
<dbReference type="RefSeq" id="WP_345535896.1">
    <property type="nucleotide sequence ID" value="NZ_BAABGJ010000005.1"/>
</dbReference>
<dbReference type="Proteomes" id="UP001500975">
    <property type="component" value="Unassembled WGS sequence"/>
</dbReference>
<evidence type="ECO:0000256" key="1">
    <source>
        <dbReference type="ARBA" id="ARBA00022598"/>
    </source>
</evidence>
<organism evidence="3 4">
    <name type="scientific">Variovorax defluvii</name>
    <dbReference type="NCBI Taxonomy" id="913761"/>
    <lineage>
        <taxon>Bacteria</taxon>
        <taxon>Pseudomonadati</taxon>
        <taxon>Pseudomonadota</taxon>
        <taxon>Betaproteobacteria</taxon>
        <taxon>Burkholderiales</taxon>
        <taxon>Comamonadaceae</taxon>
        <taxon>Variovorax</taxon>
    </lineage>
</organism>